<dbReference type="EMBL" id="HBHQ01026438">
    <property type="protein sequence ID" value="CAD9826058.1"/>
    <property type="molecule type" value="Transcribed_RNA"/>
</dbReference>
<dbReference type="Pfam" id="PF03275">
    <property type="entry name" value="GLF"/>
    <property type="match status" value="1"/>
</dbReference>
<reference evidence="3" key="1">
    <citation type="submission" date="2021-01" db="EMBL/GenBank/DDBJ databases">
        <authorList>
            <person name="Corre E."/>
            <person name="Pelletier E."/>
            <person name="Niang G."/>
            <person name="Scheremetjew M."/>
            <person name="Finn R."/>
            <person name="Kale V."/>
            <person name="Holt S."/>
            <person name="Cochrane G."/>
            <person name="Meng A."/>
            <person name="Brown T."/>
            <person name="Cohen L."/>
        </authorList>
    </citation>
    <scope>NUCLEOTIDE SEQUENCE</scope>
    <source>
        <strain evidence="3">CCMP2084</strain>
    </source>
</reference>
<dbReference type="AlphaFoldDB" id="A0A7S2XS81"/>
<dbReference type="SUPFAM" id="SSF54373">
    <property type="entry name" value="FAD-linked reductases, C-terminal domain"/>
    <property type="match status" value="1"/>
</dbReference>
<evidence type="ECO:0000313" key="3">
    <source>
        <dbReference type="EMBL" id="CAD9826058.1"/>
    </source>
</evidence>
<dbReference type="Gene3D" id="3.40.50.720">
    <property type="entry name" value="NAD(P)-binding Rossmann-like Domain"/>
    <property type="match status" value="3"/>
</dbReference>
<organism evidence="3">
    <name type="scientific">Attheya septentrionalis</name>
    <dbReference type="NCBI Taxonomy" id="420275"/>
    <lineage>
        <taxon>Eukaryota</taxon>
        <taxon>Sar</taxon>
        <taxon>Stramenopiles</taxon>
        <taxon>Ochrophyta</taxon>
        <taxon>Bacillariophyta</taxon>
        <taxon>Coscinodiscophyceae</taxon>
        <taxon>Chaetocerotophycidae</taxon>
        <taxon>Chaetocerotales</taxon>
        <taxon>Attheyaceae</taxon>
        <taxon>Attheya</taxon>
    </lineage>
</organism>
<gene>
    <name evidence="3" type="ORF">ASEP1449_LOCUS17892</name>
</gene>
<proteinExistence type="predicted"/>
<feature type="region of interest" description="Disordered" evidence="1">
    <location>
        <begin position="479"/>
        <end position="508"/>
    </location>
</feature>
<protein>
    <recommendedName>
        <fullName evidence="2">UDP-galactopyranose mutase C-terminal domain-containing protein</fullName>
    </recommendedName>
</protein>
<dbReference type="Pfam" id="PF13450">
    <property type="entry name" value="NAD_binding_8"/>
    <property type="match status" value="1"/>
</dbReference>
<dbReference type="PANTHER" id="PTHR21197:SF0">
    <property type="entry name" value="UDP-GALACTOPYRANOSE MUTASE"/>
    <property type="match status" value="1"/>
</dbReference>
<dbReference type="GO" id="GO:0050660">
    <property type="term" value="F:flavin adenine dinucleotide binding"/>
    <property type="evidence" value="ECO:0007669"/>
    <property type="project" value="TreeGrafter"/>
</dbReference>
<feature type="compositionally biased region" description="Polar residues" evidence="1">
    <location>
        <begin position="496"/>
        <end position="508"/>
    </location>
</feature>
<sequence length="508" mass="58264">MVAISHSNSSPSPRFGDGVPVNSTSRFHRIYACRKPSIFVALIVLALTGYHNEQFNVPLPFWNGRPNLKEARKTLSKAVKGSKTIPTFDAGGLTFYKRNIPKTKKHYDVCIVGAGLSGSVIAERYANVLDKTSLVMEVRTHIGGNCYDFKEPFSGIVMNLYGAHLFHTSLERVYKYITKWQGKVPWKRYDHEVVGWLDGKLLPIPVNINTINGLFDDSIQTQEEMDTWLKSVQIPCGKNGCKNAEEMAKSRVGQDLFDLVFKTYTMKQWDKEPKDLDALVTARIPVRNNFDPRYFSDKYQVLPSKGYTKWFAEVLNHKNIDVVLGVDYFDVRDSLEDRCGKTIFTGPIDRYFHNANLGKLEYRSINFEAEIKEIPGFFQTKSVVNYPGPEVDFTRIVEYKHYFHQKSDYTVTVTERTTNEGDPYYPVPNPKNHKLYEKYQELAKQEEKEKNVYFVGRLASYKYFNMDAAIDNALDMFNQMEGHPKQPDIEDENTEKSGTASTVSDSLH</sequence>
<accession>A0A7S2XS81</accession>
<feature type="domain" description="UDP-galactopyranose mutase C-terminal" evidence="2">
    <location>
        <begin position="260"/>
        <end position="463"/>
    </location>
</feature>
<dbReference type="GO" id="GO:0008767">
    <property type="term" value="F:UDP-galactopyranose mutase activity"/>
    <property type="evidence" value="ECO:0007669"/>
    <property type="project" value="InterPro"/>
</dbReference>
<name>A0A7S2XS81_9STRA</name>
<evidence type="ECO:0000259" key="2">
    <source>
        <dbReference type="Pfam" id="PF03275"/>
    </source>
</evidence>
<dbReference type="SUPFAM" id="SSF51971">
    <property type="entry name" value="Nucleotide-binding domain"/>
    <property type="match status" value="1"/>
</dbReference>
<evidence type="ECO:0000256" key="1">
    <source>
        <dbReference type="SAM" id="MobiDB-lite"/>
    </source>
</evidence>
<dbReference type="PANTHER" id="PTHR21197">
    <property type="entry name" value="UDP-GALACTOPYRANOSE MUTASE"/>
    <property type="match status" value="1"/>
</dbReference>
<dbReference type="InterPro" id="IPR015899">
    <property type="entry name" value="UDP-GalPyranose_mutase_C"/>
</dbReference>